<organism evidence="2">
    <name type="scientific">Xenopus tropicalis</name>
    <name type="common">Western clawed frog</name>
    <name type="synonym">Silurana tropicalis</name>
    <dbReference type="NCBI Taxonomy" id="8364"/>
    <lineage>
        <taxon>Eukaryota</taxon>
        <taxon>Metazoa</taxon>
        <taxon>Chordata</taxon>
        <taxon>Craniata</taxon>
        <taxon>Vertebrata</taxon>
        <taxon>Euteleostomi</taxon>
        <taxon>Amphibia</taxon>
        <taxon>Batrachia</taxon>
        <taxon>Anura</taxon>
        <taxon>Pipoidea</taxon>
        <taxon>Pipidae</taxon>
        <taxon>Xenopodinae</taxon>
        <taxon>Xenopus</taxon>
        <taxon>Silurana</taxon>
    </lineage>
</organism>
<evidence type="ECO:0000256" key="1">
    <source>
        <dbReference type="SAM" id="MobiDB-lite"/>
    </source>
</evidence>
<name>B0BM71_XENTR</name>
<feature type="compositionally biased region" description="Basic residues" evidence="1">
    <location>
        <begin position="148"/>
        <end position="161"/>
    </location>
</feature>
<dbReference type="Bgee" id="ENSXETG00000033901">
    <property type="expression patterns" value="Expressed in 4-cell stage embryo and 12 other cell types or tissues"/>
</dbReference>
<reference evidence="5" key="1">
    <citation type="journal article" date="2002" name="Dev. Dyn.">
        <title>Genetic and genomic tools for Xenopus research: The NIH Xenopus initiative.</title>
        <authorList>
            <person name="Klein S.L."/>
            <person name="Strausberg R.L."/>
            <person name="Wagner L."/>
            <person name="Pontius J."/>
            <person name="Clifton S.W."/>
            <person name="Richardson P."/>
        </authorList>
    </citation>
    <scope>NUCLEOTIDE SEQUENCE</scope>
</reference>
<dbReference type="OrthoDB" id="6151351at2759"/>
<reference evidence="3" key="3">
    <citation type="journal article" date="2010" name="Science">
        <title>The genome of the Western clawed frog Xenopus tropicalis.</title>
        <authorList>
            <person name="Hellsten U."/>
            <person name="Harland R.M."/>
            <person name="Gilchrist M.J."/>
            <person name="Hendrix D."/>
            <person name="Jurka J."/>
            <person name="Kapitonov V."/>
            <person name="Ovcharenko I."/>
            <person name="Putnam N.H."/>
            <person name="Shu S."/>
            <person name="Taher L."/>
            <person name="Blitz I.L."/>
            <person name="Blumberg B."/>
            <person name="Dichmann D.S."/>
            <person name="Dubchak I."/>
            <person name="Amaya E."/>
            <person name="Detter J.C."/>
            <person name="Fletcher R."/>
            <person name="Gerhard D.S."/>
            <person name="Goodstein D."/>
            <person name="Graves T."/>
            <person name="Grigoriev I.V."/>
            <person name="Grimwood J."/>
            <person name="Kawashima T."/>
            <person name="Lindquist E."/>
            <person name="Lucas S.M."/>
            <person name="Mead P.E."/>
            <person name="Mitros T."/>
            <person name="Ogino H."/>
            <person name="Ohta Y."/>
            <person name="Poliakov A.V."/>
            <person name="Pollet N."/>
            <person name="Robert J."/>
            <person name="Salamov A."/>
            <person name="Sater A.K."/>
            <person name="Schmutz J."/>
            <person name="Terry A."/>
            <person name="Vize P.D."/>
            <person name="Warren W.C."/>
            <person name="Wells D."/>
            <person name="Wills A."/>
            <person name="Wilson R.K."/>
            <person name="Zimmerman L.B."/>
            <person name="Zorn A.M."/>
            <person name="Grainger R."/>
            <person name="Grammer T."/>
            <person name="Khokha M.K."/>
            <person name="Richardson P.M."/>
            <person name="Rokhsar D.S."/>
        </authorList>
    </citation>
    <scope>NUCLEOTIDE SEQUENCE [LARGE SCALE GENOMIC DNA]</scope>
    <source>
        <strain evidence="3">Nigerian</strain>
    </source>
</reference>
<dbReference type="STRING" id="8364.ENSXETP00000009809"/>
<dbReference type="AGR" id="Xenbase:XB-GENE-5807533"/>
<dbReference type="Proteomes" id="UP000008143">
    <property type="component" value="Chromosome 9"/>
</dbReference>
<dbReference type="Ensembl" id="ENSXETT00000065609">
    <property type="protein sequence ID" value="ENSXETP00000058665"/>
    <property type="gene ID" value="ENSXETG00000033901"/>
</dbReference>
<dbReference type="ExpressionAtlas" id="B0BM71">
    <property type="expression patterns" value="baseline"/>
</dbReference>
<dbReference type="HOGENOM" id="CLU_041433_1_0_1"/>
<keyword evidence="4" id="KW-1185">Reference proteome</keyword>
<dbReference type="PaxDb" id="8364-ENSXETP00000058665"/>
<dbReference type="RefSeq" id="NP_001120014.1">
    <property type="nucleotide sequence ID" value="NM_001126542.1"/>
</dbReference>
<dbReference type="AlphaFoldDB" id="B0BM71"/>
<evidence type="ECO:0000313" key="4">
    <source>
        <dbReference type="Proteomes" id="UP000008143"/>
    </source>
</evidence>
<accession>F7EHK8</accession>
<dbReference type="EMBL" id="BC158312">
    <property type="protein sequence ID" value="AAI58313.1"/>
    <property type="molecule type" value="mRNA"/>
</dbReference>
<reference evidence="3" key="4">
    <citation type="submission" date="2020-05" db="UniProtKB">
        <authorList>
            <consortium name="Ensembl"/>
        </authorList>
    </citation>
    <scope>IDENTIFICATION</scope>
</reference>
<reference evidence="2" key="2">
    <citation type="submission" date="2008-01" db="EMBL/GenBank/DDBJ databases">
        <authorList>
            <consortium name="NIH - Xenopus Gene Collection (XGC) project"/>
        </authorList>
    </citation>
    <scope>NUCLEOTIDE SEQUENCE [LARGE SCALE MRNA]</scope>
    <source>
        <strain evidence="2">N6</strain>
        <tissue evidence="2">Skeletal muscle</tissue>
    </source>
</reference>
<dbReference type="eggNOG" id="ENOG502S06A">
    <property type="taxonomic scope" value="Eukaryota"/>
</dbReference>
<feature type="region of interest" description="Disordered" evidence="1">
    <location>
        <begin position="20"/>
        <end position="200"/>
    </location>
</feature>
<dbReference type="InterPro" id="IPR026719">
    <property type="entry name" value="ERICH1"/>
</dbReference>
<dbReference type="Xenbase" id="XB-GENE-5807533">
    <property type="gene designation" value="erich1"/>
</dbReference>
<accession>B0BM71</accession>
<dbReference type="CTD" id="157697"/>
<sequence length="304" mass="34283">MSSNRRNVFVSNVLKRLYPEEDISGCTPRVHGAKPPPESKAKAASSQEDTVQVQVVFPPEELLKAPKVYTVLPPPEGYVASSQHESKCSSPSSSNDEDTRDEDLNTTRKRRRRKKNKKSSNLLNPEMERNSTQAETPWLASDRSAISKSKKRKLQRKRQKERTKATRTDGTDPPSKGDSEGVDKVKDTGGAASEEDQRDKAKDLMEFLQETQEIYLMDRCADSAVSIHGILDILGRMEAGDFPSSDVTLLHQVKTLLLLQDTDRSEEALDNFKASSSLPADQRLAIYSLFRYWIIHILPLRRKE</sequence>
<feature type="compositionally biased region" description="Basic residues" evidence="1">
    <location>
        <begin position="107"/>
        <end position="118"/>
    </location>
</feature>
<dbReference type="PANTHER" id="PTHR22444">
    <property type="entry name" value="GLUTAMATE-RICH PROTEIN 1"/>
    <property type="match status" value="1"/>
</dbReference>
<feature type="compositionally biased region" description="Polar residues" evidence="1">
    <location>
        <begin position="80"/>
        <end position="94"/>
    </location>
</feature>
<evidence type="ECO:0000313" key="5">
    <source>
        <dbReference type="RefSeq" id="NP_001120014.1"/>
    </source>
</evidence>
<dbReference type="GeneID" id="100144976"/>
<dbReference type="KEGG" id="xtr:100144976"/>
<evidence type="ECO:0000313" key="2">
    <source>
        <dbReference type="EMBL" id="AAI58313.1"/>
    </source>
</evidence>
<evidence type="ECO:0000313" key="3">
    <source>
        <dbReference type="Ensembl" id="ENSXETP00000058665"/>
    </source>
</evidence>
<feature type="compositionally biased region" description="Basic and acidic residues" evidence="1">
    <location>
        <begin position="162"/>
        <end position="187"/>
    </location>
</feature>
<evidence type="ECO:0000313" key="6">
    <source>
        <dbReference type="Xenbase" id="XB-GENE-5807533"/>
    </source>
</evidence>
<dbReference type="PANTHER" id="PTHR22444:SF1">
    <property type="entry name" value="GLUTAMATE-RICH PROTEIN 1"/>
    <property type="match status" value="1"/>
</dbReference>
<dbReference type="OMA" id="YWITEIL"/>
<reference evidence="5" key="5">
    <citation type="submission" date="2025-04" db="UniProtKB">
        <authorList>
            <consortium name="RefSeq"/>
        </authorList>
    </citation>
    <scope>IDENTIFICATION</scope>
</reference>
<gene>
    <name evidence="3 5 6" type="primary">erich1</name>
    <name evidence="2" type="synonym">LOC100144976</name>
</gene>
<dbReference type="GeneTree" id="ENSGT00390000005606"/>
<protein>
    <submittedName>
        <fullName evidence="3">Glutamate rich 1</fullName>
    </submittedName>
    <submittedName>
        <fullName evidence="5">Glutamate-rich protein 1</fullName>
    </submittedName>
    <submittedName>
        <fullName evidence="2">LOC100144976 protein</fullName>
    </submittedName>
</protein>
<proteinExistence type="evidence at transcript level"/>